<reference evidence="8" key="1">
    <citation type="journal article" date="2006" name="Science">
        <title>Ancient noncoding elements conserved in the human genome.</title>
        <authorList>
            <person name="Venkatesh B."/>
            <person name="Kirkness E.F."/>
            <person name="Loh Y.H."/>
            <person name="Halpern A.L."/>
            <person name="Lee A.P."/>
            <person name="Johnson J."/>
            <person name="Dandona N."/>
            <person name="Viswanathan L.D."/>
            <person name="Tay A."/>
            <person name="Venter J.C."/>
            <person name="Strausberg R.L."/>
            <person name="Brenner S."/>
        </authorList>
    </citation>
    <scope>NUCLEOTIDE SEQUENCE [LARGE SCALE GENOMIC DNA]</scope>
</reference>
<dbReference type="PANTHER" id="PTHR23053">
    <property type="entry name" value="DLEC1 DELETED IN LUNG AND ESOPHAGEAL CANCER 1"/>
    <property type="match status" value="1"/>
</dbReference>
<organism evidence="7 8">
    <name type="scientific">Callorhinchus milii</name>
    <name type="common">Ghost shark</name>
    <dbReference type="NCBI Taxonomy" id="7868"/>
    <lineage>
        <taxon>Eukaryota</taxon>
        <taxon>Metazoa</taxon>
        <taxon>Chordata</taxon>
        <taxon>Craniata</taxon>
        <taxon>Vertebrata</taxon>
        <taxon>Chondrichthyes</taxon>
        <taxon>Holocephali</taxon>
        <taxon>Chimaeriformes</taxon>
        <taxon>Callorhinchidae</taxon>
        <taxon>Callorhinchus</taxon>
    </lineage>
</organism>
<dbReference type="AlphaFoldDB" id="A0A4W3IK94"/>
<evidence type="ECO:0000313" key="7">
    <source>
        <dbReference type="Ensembl" id="ENSCMIP00000030734.1"/>
    </source>
</evidence>
<accession>A0A4W3IK94</accession>
<dbReference type="GO" id="GO:0005930">
    <property type="term" value="C:axoneme"/>
    <property type="evidence" value="ECO:0007669"/>
    <property type="project" value="TreeGrafter"/>
</dbReference>
<dbReference type="Pfam" id="PF22544">
    <property type="entry name" value="HYDIN_VesB_CFA65-like_Ig"/>
    <property type="match status" value="1"/>
</dbReference>
<sequence length="362" mass="40608">MVNNEVSPFQFCFRASSLHSTGYANTLTVEPMQGTVPPQTSLPITFSFTPIFEGDVNFNLICDVLLKTLPLTMNVKVEGYSMTAIVHCEATDGSTMELSMTTVNEINFGEVELLDHNNYFFSISNESKYDLDFQWKLMCPNEFQGCLELTQESGNIEIGGSSSSSIAFHPIKKCVLQNVKLILQIHRGPVYMCLLMGEGVSPSVHFSFTKYDFGLCFIYTAGMNSYKTTLVITNRENRDISLESLFTTTAYLDVQLQLCLLEPRGRLEIPITFYPRDKAKYHEEVIFEINGLSKQGIQISGEGIELKIDVVHPKHKVINFRALRIGQTVTKVVPIVNKSCSPVTLSFSLTPNQHILRNPKVS</sequence>
<keyword evidence="5" id="KW-0966">Cell projection</keyword>
<proteinExistence type="predicted"/>
<comment type="subcellular location">
    <subcellularLocation>
        <location evidence="1">Cell projection</location>
        <location evidence="1">Cilium</location>
    </subcellularLocation>
    <subcellularLocation>
        <location evidence="2">Cytoplasm</location>
    </subcellularLocation>
</comment>
<keyword evidence="3" id="KW-0963">Cytoplasm</keyword>
<dbReference type="InterPro" id="IPR053879">
    <property type="entry name" value="HYDIN_VesB_CFA65-like_Ig"/>
</dbReference>
<evidence type="ECO:0000256" key="1">
    <source>
        <dbReference type="ARBA" id="ARBA00004138"/>
    </source>
</evidence>
<evidence type="ECO:0000259" key="6">
    <source>
        <dbReference type="Pfam" id="PF22544"/>
    </source>
</evidence>
<keyword evidence="4" id="KW-0969">Cilium</keyword>
<dbReference type="Ensembl" id="ENSCMIT00000031203.1">
    <property type="protein sequence ID" value="ENSCMIP00000030734.1"/>
    <property type="gene ID" value="ENSCMIG00000013220.1"/>
</dbReference>
<protein>
    <recommendedName>
        <fullName evidence="6">HYDIN/VesB/CFA65-like Ig-like domain-containing protein</fullName>
    </recommendedName>
</protein>
<evidence type="ECO:0000256" key="4">
    <source>
        <dbReference type="ARBA" id="ARBA00023069"/>
    </source>
</evidence>
<dbReference type="InterPro" id="IPR013783">
    <property type="entry name" value="Ig-like_fold"/>
</dbReference>
<dbReference type="GO" id="GO:0003341">
    <property type="term" value="P:cilium movement"/>
    <property type="evidence" value="ECO:0007669"/>
    <property type="project" value="TreeGrafter"/>
</dbReference>
<dbReference type="Proteomes" id="UP000314986">
    <property type="component" value="Unassembled WGS sequence"/>
</dbReference>
<dbReference type="InterPro" id="IPR033305">
    <property type="entry name" value="Hydin-like"/>
</dbReference>
<dbReference type="GO" id="GO:1904158">
    <property type="term" value="P:axonemal central apparatus assembly"/>
    <property type="evidence" value="ECO:0007669"/>
    <property type="project" value="TreeGrafter"/>
</dbReference>
<dbReference type="Gene3D" id="2.60.40.10">
    <property type="entry name" value="Immunoglobulins"/>
    <property type="match status" value="3"/>
</dbReference>
<dbReference type="GeneTree" id="ENSGT00940000163228"/>
<evidence type="ECO:0000256" key="2">
    <source>
        <dbReference type="ARBA" id="ARBA00004496"/>
    </source>
</evidence>
<reference evidence="8" key="3">
    <citation type="journal article" date="2014" name="Nature">
        <title>Elephant shark genome provides unique insights into gnathostome evolution.</title>
        <authorList>
            <consortium name="International Elephant Shark Genome Sequencing Consortium"/>
            <person name="Venkatesh B."/>
            <person name="Lee A.P."/>
            <person name="Ravi V."/>
            <person name="Maurya A.K."/>
            <person name="Lian M.M."/>
            <person name="Swann J.B."/>
            <person name="Ohta Y."/>
            <person name="Flajnik M.F."/>
            <person name="Sutoh Y."/>
            <person name="Kasahara M."/>
            <person name="Hoon S."/>
            <person name="Gangu V."/>
            <person name="Roy S.W."/>
            <person name="Irimia M."/>
            <person name="Korzh V."/>
            <person name="Kondrychyn I."/>
            <person name="Lim Z.W."/>
            <person name="Tay B.H."/>
            <person name="Tohari S."/>
            <person name="Kong K.W."/>
            <person name="Ho S."/>
            <person name="Lorente-Galdos B."/>
            <person name="Quilez J."/>
            <person name="Marques-Bonet T."/>
            <person name="Raney B.J."/>
            <person name="Ingham P.W."/>
            <person name="Tay A."/>
            <person name="Hillier L.W."/>
            <person name="Minx P."/>
            <person name="Boehm T."/>
            <person name="Wilson R.K."/>
            <person name="Brenner S."/>
            <person name="Warren W.C."/>
        </authorList>
    </citation>
    <scope>NUCLEOTIDE SEQUENCE [LARGE SCALE GENOMIC DNA]</scope>
</reference>
<evidence type="ECO:0000256" key="5">
    <source>
        <dbReference type="ARBA" id="ARBA00023273"/>
    </source>
</evidence>
<evidence type="ECO:0000313" key="8">
    <source>
        <dbReference type="Proteomes" id="UP000314986"/>
    </source>
</evidence>
<dbReference type="PANTHER" id="PTHR23053:SF0">
    <property type="entry name" value="HYDROCEPHALUS-INDUCING PROTEIN HOMOLOG"/>
    <property type="match status" value="1"/>
</dbReference>
<feature type="domain" description="HYDIN/VesB/CFA65-like Ig-like" evidence="6">
    <location>
        <begin position="202"/>
        <end position="301"/>
    </location>
</feature>
<dbReference type="InParanoid" id="A0A4W3IK94"/>
<keyword evidence="8" id="KW-1185">Reference proteome</keyword>
<name>A0A4W3IK94_CALMI</name>
<reference evidence="7" key="4">
    <citation type="submission" date="2025-08" db="UniProtKB">
        <authorList>
            <consortium name="Ensembl"/>
        </authorList>
    </citation>
    <scope>IDENTIFICATION</scope>
</reference>
<reference evidence="8" key="2">
    <citation type="journal article" date="2007" name="PLoS Biol.">
        <title>Survey sequencing and comparative analysis of the elephant shark (Callorhinchus milii) genome.</title>
        <authorList>
            <person name="Venkatesh B."/>
            <person name="Kirkness E.F."/>
            <person name="Loh Y.H."/>
            <person name="Halpern A.L."/>
            <person name="Lee A.P."/>
            <person name="Johnson J."/>
            <person name="Dandona N."/>
            <person name="Viswanathan L.D."/>
            <person name="Tay A."/>
            <person name="Venter J.C."/>
            <person name="Strausberg R.L."/>
            <person name="Brenner S."/>
        </authorList>
    </citation>
    <scope>NUCLEOTIDE SEQUENCE [LARGE SCALE GENOMIC DNA]</scope>
</reference>
<evidence type="ECO:0000256" key="3">
    <source>
        <dbReference type="ARBA" id="ARBA00022490"/>
    </source>
</evidence>
<dbReference type="STRING" id="7868.ENSCMIP00000030734"/>
<reference evidence="7" key="5">
    <citation type="submission" date="2025-09" db="UniProtKB">
        <authorList>
            <consortium name="Ensembl"/>
        </authorList>
    </citation>
    <scope>IDENTIFICATION</scope>
</reference>